<keyword evidence="10" id="KW-1185">Reference proteome</keyword>
<accession>A0A8J2JYS0</accession>
<name>A0A8J2JYS0_9HEXA</name>
<organism evidence="9 10">
    <name type="scientific">Allacma fusca</name>
    <dbReference type="NCBI Taxonomy" id="39272"/>
    <lineage>
        <taxon>Eukaryota</taxon>
        <taxon>Metazoa</taxon>
        <taxon>Ecdysozoa</taxon>
        <taxon>Arthropoda</taxon>
        <taxon>Hexapoda</taxon>
        <taxon>Collembola</taxon>
        <taxon>Symphypleona</taxon>
        <taxon>Sminthuridae</taxon>
        <taxon>Allacma</taxon>
    </lineage>
</organism>
<dbReference type="GO" id="GO:0016757">
    <property type="term" value="F:glycosyltransferase activity"/>
    <property type="evidence" value="ECO:0007669"/>
    <property type="project" value="UniProtKB-UniRule"/>
</dbReference>
<keyword evidence="7" id="KW-0472">Membrane</keyword>
<evidence type="ECO:0000256" key="5">
    <source>
        <dbReference type="ARBA" id="ARBA00022692"/>
    </source>
</evidence>
<dbReference type="PANTHER" id="PTHR21461:SF83">
    <property type="entry name" value="GLYCOSYLTRANSFERASE FAMILY 92 PROTEIN"/>
    <property type="match status" value="1"/>
</dbReference>
<dbReference type="GO" id="GO:0016020">
    <property type="term" value="C:membrane"/>
    <property type="evidence" value="ECO:0007669"/>
    <property type="project" value="UniProtKB-SubCell"/>
</dbReference>
<dbReference type="InterPro" id="IPR008166">
    <property type="entry name" value="Glyco_transf_92"/>
</dbReference>
<evidence type="ECO:0000256" key="6">
    <source>
        <dbReference type="ARBA" id="ARBA00022989"/>
    </source>
</evidence>
<comment type="caution">
    <text evidence="9">The sequence shown here is derived from an EMBL/GenBank/DDBJ whole genome shotgun (WGS) entry which is preliminary data.</text>
</comment>
<evidence type="ECO:0000313" key="9">
    <source>
        <dbReference type="EMBL" id="CAG7727844.1"/>
    </source>
</evidence>
<dbReference type="EC" id="2.4.1.-" evidence="8"/>
<keyword evidence="3 8" id="KW-0328">Glycosyltransferase</keyword>
<dbReference type="GO" id="GO:0005737">
    <property type="term" value="C:cytoplasm"/>
    <property type="evidence" value="ECO:0007669"/>
    <property type="project" value="TreeGrafter"/>
</dbReference>
<dbReference type="Pfam" id="PF01697">
    <property type="entry name" value="Glyco_transf_92"/>
    <property type="match status" value="1"/>
</dbReference>
<dbReference type="Proteomes" id="UP000708208">
    <property type="component" value="Unassembled WGS sequence"/>
</dbReference>
<dbReference type="EMBL" id="CAJVCH010154112">
    <property type="protein sequence ID" value="CAG7727844.1"/>
    <property type="molecule type" value="Genomic_DNA"/>
</dbReference>
<evidence type="ECO:0000256" key="4">
    <source>
        <dbReference type="ARBA" id="ARBA00022679"/>
    </source>
</evidence>
<keyword evidence="5" id="KW-0812">Transmembrane</keyword>
<evidence type="ECO:0000256" key="2">
    <source>
        <dbReference type="ARBA" id="ARBA00007647"/>
    </source>
</evidence>
<gene>
    <name evidence="9" type="ORF">AFUS01_LOCUS16663</name>
</gene>
<proteinExistence type="inferred from homology"/>
<dbReference type="AlphaFoldDB" id="A0A8J2JYS0"/>
<dbReference type="OrthoDB" id="2017643at2759"/>
<comment type="subcellular location">
    <subcellularLocation>
        <location evidence="1">Membrane</location>
        <topology evidence="1">Single-pass membrane protein</topology>
    </subcellularLocation>
</comment>
<keyword evidence="4 8" id="KW-0808">Transferase</keyword>
<sequence length="484" mass="56775">MKNKLPGFKTIFQNYFLSGIYLNKTTHGDILSEAITSIRNVPPLPYIFGTDVNGPKYYKKSGCAQFPTLYDLEFNNIYWQTLRTCNGTFYFYGAYFDDRERVSKGPTLRILSMMDRIEPTVKTYCQIWFQGEQKPVFSRMQGYRFMWNRKWGNFKQNILQPYLLSCVVPRSHFGQVPDSVSVVEHRCDSAKNNLRVLYSEPRKKENFAVCVKGLDYLNDDLSIRLVEWIELLGILGVGKIYFYEFSVHPNISKVLRYYEQTGKIDVTPITLPGNQPNEPISRNIYLHKKVVHKRQNELIPYNDCLYRNIYNYHFIALLDIDEIIMSRTGLNWKELIMGIRKNATPSKKPVASYCFRNVYFFDDIKSELQDLVGTPNYMHMLQHVHRSRNHTAAGRFEKCFHDPEIVSSLHNHFATSCLTGHCKRYPVLTDIAQMQHYRADCARGVKDCSGQYRSSTILDPTIWHYRVELKLRAEKVLRELRFLI</sequence>
<evidence type="ECO:0000256" key="7">
    <source>
        <dbReference type="ARBA" id="ARBA00023136"/>
    </source>
</evidence>
<evidence type="ECO:0000256" key="1">
    <source>
        <dbReference type="ARBA" id="ARBA00004167"/>
    </source>
</evidence>
<keyword evidence="6" id="KW-1133">Transmembrane helix</keyword>
<evidence type="ECO:0000256" key="8">
    <source>
        <dbReference type="RuleBase" id="RU366017"/>
    </source>
</evidence>
<reference evidence="9" key="1">
    <citation type="submission" date="2021-06" db="EMBL/GenBank/DDBJ databases">
        <authorList>
            <person name="Hodson N. C."/>
            <person name="Mongue J. A."/>
            <person name="Jaron S. K."/>
        </authorList>
    </citation>
    <scope>NUCLEOTIDE SEQUENCE</scope>
</reference>
<evidence type="ECO:0000313" key="10">
    <source>
        <dbReference type="Proteomes" id="UP000708208"/>
    </source>
</evidence>
<protein>
    <recommendedName>
        <fullName evidence="8">Glycosyltransferase family 92 protein</fullName>
        <ecNumber evidence="8">2.4.1.-</ecNumber>
    </recommendedName>
</protein>
<dbReference type="PANTHER" id="PTHR21461">
    <property type="entry name" value="GLYCOSYLTRANSFERASE FAMILY 92 PROTEIN"/>
    <property type="match status" value="1"/>
</dbReference>
<evidence type="ECO:0000256" key="3">
    <source>
        <dbReference type="ARBA" id="ARBA00022676"/>
    </source>
</evidence>
<comment type="similarity">
    <text evidence="2 8">Belongs to the glycosyltransferase 92 family.</text>
</comment>